<dbReference type="PANTHER" id="PTHR10177">
    <property type="entry name" value="CYCLINS"/>
    <property type="match status" value="1"/>
</dbReference>
<comment type="caution">
    <text evidence="6">The sequence shown here is derived from an EMBL/GenBank/DDBJ whole genome shotgun (WGS) entry which is preliminary data.</text>
</comment>
<dbReference type="Pfam" id="PF02984">
    <property type="entry name" value="Cyclin_C"/>
    <property type="match status" value="1"/>
</dbReference>
<dbReference type="OrthoDB" id="5590282at2759"/>
<dbReference type="Proteomes" id="UP000703661">
    <property type="component" value="Unassembled WGS sequence"/>
</dbReference>
<dbReference type="SMART" id="SM01332">
    <property type="entry name" value="Cyclin_C"/>
    <property type="match status" value="1"/>
</dbReference>
<dbReference type="InterPro" id="IPR013763">
    <property type="entry name" value="Cyclin-like_dom"/>
</dbReference>
<dbReference type="InterPro" id="IPR036915">
    <property type="entry name" value="Cyclin-like_sf"/>
</dbReference>
<organism evidence="6 7">
    <name type="scientific">Entomortierella chlamydospora</name>
    <dbReference type="NCBI Taxonomy" id="101097"/>
    <lineage>
        <taxon>Eukaryota</taxon>
        <taxon>Fungi</taxon>
        <taxon>Fungi incertae sedis</taxon>
        <taxon>Mucoromycota</taxon>
        <taxon>Mortierellomycotina</taxon>
        <taxon>Mortierellomycetes</taxon>
        <taxon>Mortierellales</taxon>
        <taxon>Mortierellaceae</taxon>
        <taxon>Entomortierella</taxon>
    </lineage>
</organism>
<feature type="region of interest" description="Disordered" evidence="3">
    <location>
        <begin position="128"/>
        <end position="228"/>
    </location>
</feature>
<evidence type="ECO:0000313" key="6">
    <source>
        <dbReference type="EMBL" id="KAG0020259.1"/>
    </source>
</evidence>
<evidence type="ECO:0000259" key="4">
    <source>
        <dbReference type="SMART" id="SM00385"/>
    </source>
</evidence>
<feature type="compositionally biased region" description="Low complexity" evidence="3">
    <location>
        <begin position="140"/>
        <end position="150"/>
    </location>
</feature>
<feature type="compositionally biased region" description="Polar residues" evidence="3">
    <location>
        <begin position="180"/>
        <end position="191"/>
    </location>
</feature>
<evidence type="ECO:0008006" key="8">
    <source>
        <dbReference type="Google" id="ProtNLM"/>
    </source>
</evidence>
<evidence type="ECO:0000256" key="1">
    <source>
        <dbReference type="ARBA" id="ARBA00023127"/>
    </source>
</evidence>
<accession>A0A9P6N1I6</accession>
<keyword evidence="1 2" id="KW-0195">Cyclin</keyword>
<keyword evidence="7" id="KW-1185">Reference proteome</keyword>
<protein>
    <recommendedName>
        <fullName evidence="8">Cyclin N-terminal domain-containing protein</fullName>
    </recommendedName>
</protein>
<feature type="domain" description="Cyclin-like" evidence="4">
    <location>
        <begin position="602"/>
        <end position="683"/>
    </location>
</feature>
<comment type="similarity">
    <text evidence="2">Belongs to the cyclin family.</text>
</comment>
<dbReference type="InterPro" id="IPR039361">
    <property type="entry name" value="Cyclin"/>
</dbReference>
<dbReference type="SMART" id="SM00385">
    <property type="entry name" value="CYCLIN"/>
    <property type="match status" value="2"/>
</dbReference>
<dbReference type="SUPFAM" id="SSF47954">
    <property type="entry name" value="Cyclin-like"/>
    <property type="match status" value="2"/>
</dbReference>
<dbReference type="AlphaFoldDB" id="A0A9P6N1I6"/>
<sequence length="725" mass="81064">MVLHERPRGPQSALSRSNLDNKENVPQRKVDNWNYGSSSKATLTARQREAAKPLQEVKQAPVAQNAQNSQGNAGCREIQEVNLLKIPTTLRSRTQRLSAVPAKRPNPLVQNIAARQITLPKSYLNSFANKSEHSSKPNATTITTTTSTTTFKKPTRLDKPSTIPTSRNPRPSDVPIAPQKCTSQAAVSSDMSRVDQELHRKENSRLPKAANSNDKTDHISGKDINENQRIGPASTSVAISSRLNVHITQESGRSSRYQRVDAAPAAPAVPAAAAFPSQSNVHIAQERGEPDKRQRADLAHTAALALPQSKVHTAQERRILDRHQSADSIPTVDMVPPQSDVLTAQEKGRPDKRQRDGVVSSAVVAPPRPNIHTAQEKDRSDRHQRVDVTLAAAVTPVRSKIRVRPQRVDITPLPLQSNVHVAQDRGRSDTRQIAENARCVPERDESPCDDYLHNISLMSEYSADIFAHLRQLETLLHPDIGYMDRPSDGDWIIRQVNVDSLVHICYRLGSQSETLHLAVHLFDRTLSKGVSLTEKGVLLAIACLLIAWKFEERCTFHLVYTLASYVDRHEPSVDNGVKALLAAEITVLKLLDFRIGWPGPLPFLRRCSRADGADYFARQASKYILEQILLDPRFLVYKPSLQAAAAMFLSRFMMGRKKWTENMVKYSGYVFEDLGPVIIDMIALLRLPGIPGTNAHRKYSTKPFLKVSPWVTRNIVREEYNLYYR</sequence>
<feature type="compositionally biased region" description="Basic and acidic residues" evidence="3">
    <location>
        <begin position="192"/>
        <end position="205"/>
    </location>
</feature>
<evidence type="ECO:0000313" key="7">
    <source>
        <dbReference type="Proteomes" id="UP000703661"/>
    </source>
</evidence>
<feature type="compositionally biased region" description="Basic and acidic residues" evidence="3">
    <location>
        <begin position="19"/>
        <end position="31"/>
    </location>
</feature>
<evidence type="ECO:0000256" key="2">
    <source>
        <dbReference type="RuleBase" id="RU000383"/>
    </source>
</evidence>
<evidence type="ECO:0000256" key="3">
    <source>
        <dbReference type="SAM" id="MobiDB-lite"/>
    </source>
</evidence>
<feature type="region of interest" description="Disordered" evidence="3">
    <location>
        <begin position="1"/>
        <end position="35"/>
    </location>
</feature>
<proteinExistence type="inferred from homology"/>
<name>A0A9P6N1I6_9FUNG</name>
<gene>
    <name evidence="6" type="ORF">BGZ80_004496</name>
</gene>
<dbReference type="InterPro" id="IPR006671">
    <property type="entry name" value="Cyclin_N"/>
</dbReference>
<dbReference type="InterPro" id="IPR004367">
    <property type="entry name" value="Cyclin_C-dom"/>
</dbReference>
<dbReference type="Pfam" id="PF00134">
    <property type="entry name" value="Cyclin_N"/>
    <property type="match status" value="1"/>
</dbReference>
<dbReference type="EMBL" id="JAAAID010000229">
    <property type="protein sequence ID" value="KAG0020259.1"/>
    <property type="molecule type" value="Genomic_DNA"/>
</dbReference>
<feature type="compositionally biased region" description="Basic and acidic residues" evidence="3">
    <location>
        <begin position="214"/>
        <end position="226"/>
    </location>
</feature>
<feature type="compositionally biased region" description="Basic and acidic residues" evidence="3">
    <location>
        <begin position="346"/>
        <end position="356"/>
    </location>
</feature>
<dbReference type="Gene3D" id="1.10.472.10">
    <property type="entry name" value="Cyclin-like"/>
    <property type="match status" value="2"/>
</dbReference>
<feature type="region of interest" description="Disordered" evidence="3">
    <location>
        <begin position="321"/>
        <end position="383"/>
    </location>
</feature>
<feature type="domain" description="Cyclin C-terminal" evidence="5">
    <location>
        <begin position="598"/>
        <end position="713"/>
    </location>
</feature>
<evidence type="ECO:0000259" key="5">
    <source>
        <dbReference type="SMART" id="SM01332"/>
    </source>
</evidence>
<reference evidence="6" key="1">
    <citation type="journal article" date="2020" name="Fungal Divers.">
        <title>Resolving the Mortierellaceae phylogeny through synthesis of multi-gene phylogenetics and phylogenomics.</title>
        <authorList>
            <person name="Vandepol N."/>
            <person name="Liber J."/>
            <person name="Desiro A."/>
            <person name="Na H."/>
            <person name="Kennedy M."/>
            <person name="Barry K."/>
            <person name="Grigoriev I.V."/>
            <person name="Miller A.N."/>
            <person name="O'Donnell K."/>
            <person name="Stajich J.E."/>
            <person name="Bonito G."/>
        </authorList>
    </citation>
    <scope>NUCLEOTIDE SEQUENCE</scope>
    <source>
        <strain evidence="6">NRRL 2769</strain>
    </source>
</reference>
<feature type="compositionally biased region" description="Basic and acidic residues" evidence="3">
    <location>
        <begin position="374"/>
        <end position="383"/>
    </location>
</feature>
<feature type="domain" description="Cyclin-like" evidence="4">
    <location>
        <begin position="499"/>
        <end position="582"/>
    </location>
</feature>